<accession>A0A7S7NTH2</accession>
<dbReference type="PRINTS" id="PR00455">
    <property type="entry name" value="HTHTETR"/>
</dbReference>
<feature type="DNA-binding region" description="H-T-H motif" evidence="2">
    <location>
        <begin position="35"/>
        <end position="54"/>
    </location>
</feature>
<dbReference type="KEGG" id="pfer:IRI77_06105"/>
<dbReference type="Proteomes" id="UP000593892">
    <property type="component" value="Chromosome"/>
</dbReference>
<dbReference type="Pfam" id="PF00440">
    <property type="entry name" value="TetR_N"/>
    <property type="match status" value="1"/>
</dbReference>
<dbReference type="RefSeq" id="WP_194451185.1">
    <property type="nucleotide sequence ID" value="NZ_CP063849.1"/>
</dbReference>
<keyword evidence="5" id="KW-1185">Reference proteome</keyword>
<sequence length="204" mass="23332">MGTAERRAREKDELRRRILEAATALFLEQGYESVSMRKIADRIEYAPSTIYLYFKDKVELVSSICFETFAELDRRLEAILSLRLTPLETLRRSLVDYIYFGLEHPSHYTFVFCTPPAVFRDMGPEQHSDINGMAMASFDRLRVGIKACMEDGSIRVDDVETTAQSAWLFVHGVTTGLVVDCGFPFVDRTMLIETSIDRLIRGLN</sequence>
<organism evidence="4 5">
    <name type="scientific">Paludibaculum fermentans</name>
    <dbReference type="NCBI Taxonomy" id="1473598"/>
    <lineage>
        <taxon>Bacteria</taxon>
        <taxon>Pseudomonadati</taxon>
        <taxon>Acidobacteriota</taxon>
        <taxon>Terriglobia</taxon>
        <taxon>Bryobacterales</taxon>
        <taxon>Bryobacteraceae</taxon>
        <taxon>Paludibaculum</taxon>
    </lineage>
</organism>
<dbReference type="InterPro" id="IPR009057">
    <property type="entry name" value="Homeodomain-like_sf"/>
</dbReference>
<dbReference type="SUPFAM" id="SSF46689">
    <property type="entry name" value="Homeodomain-like"/>
    <property type="match status" value="1"/>
</dbReference>
<dbReference type="PROSITE" id="PS50977">
    <property type="entry name" value="HTH_TETR_2"/>
    <property type="match status" value="1"/>
</dbReference>
<dbReference type="GO" id="GO:0000976">
    <property type="term" value="F:transcription cis-regulatory region binding"/>
    <property type="evidence" value="ECO:0007669"/>
    <property type="project" value="TreeGrafter"/>
</dbReference>
<gene>
    <name evidence="4" type="ORF">IRI77_06105</name>
</gene>
<dbReference type="Gene3D" id="1.10.357.10">
    <property type="entry name" value="Tetracycline Repressor, domain 2"/>
    <property type="match status" value="1"/>
</dbReference>
<feature type="domain" description="HTH tetR-type" evidence="3">
    <location>
        <begin position="12"/>
        <end position="72"/>
    </location>
</feature>
<evidence type="ECO:0000256" key="1">
    <source>
        <dbReference type="ARBA" id="ARBA00023125"/>
    </source>
</evidence>
<dbReference type="InterPro" id="IPR001647">
    <property type="entry name" value="HTH_TetR"/>
</dbReference>
<evidence type="ECO:0000256" key="2">
    <source>
        <dbReference type="PROSITE-ProRule" id="PRU00335"/>
    </source>
</evidence>
<protein>
    <submittedName>
        <fullName evidence="4">TetR/AcrR family transcriptional regulator</fullName>
    </submittedName>
</protein>
<dbReference type="SUPFAM" id="SSF48498">
    <property type="entry name" value="Tetracyclin repressor-like, C-terminal domain"/>
    <property type="match status" value="1"/>
</dbReference>
<dbReference type="GO" id="GO:0003700">
    <property type="term" value="F:DNA-binding transcription factor activity"/>
    <property type="evidence" value="ECO:0007669"/>
    <property type="project" value="TreeGrafter"/>
</dbReference>
<proteinExistence type="predicted"/>
<dbReference type="PANTHER" id="PTHR30055:SF212">
    <property type="entry name" value="TETR-FAMILY FAMILY TRANSCRIPTIONAL REGULATOR"/>
    <property type="match status" value="1"/>
</dbReference>
<evidence type="ECO:0000259" key="3">
    <source>
        <dbReference type="PROSITE" id="PS50977"/>
    </source>
</evidence>
<dbReference type="InterPro" id="IPR036271">
    <property type="entry name" value="Tet_transcr_reg_TetR-rel_C_sf"/>
</dbReference>
<evidence type="ECO:0000313" key="4">
    <source>
        <dbReference type="EMBL" id="QOY89523.1"/>
    </source>
</evidence>
<dbReference type="AlphaFoldDB" id="A0A7S7NTH2"/>
<dbReference type="EMBL" id="CP063849">
    <property type="protein sequence ID" value="QOY89523.1"/>
    <property type="molecule type" value="Genomic_DNA"/>
</dbReference>
<dbReference type="PANTHER" id="PTHR30055">
    <property type="entry name" value="HTH-TYPE TRANSCRIPTIONAL REGULATOR RUTR"/>
    <property type="match status" value="1"/>
</dbReference>
<name>A0A7S7NTH2_PALFE</name>
<dbReference type="InterPro" id="IPR050109">
    <property type="entry name" value="HTH-type_TetR-like_transc_reg"/>
</dbReference>
<evidence type="ECO:0000313" key="5">
    <source>
        <dbReference type="Proteomes" id="UP000593892"/>
    </source>
</evidence>
<reference evidence="4 5" key="1">
    <citation type="submission" date="2020-10" db="EMBL/GenBank/DDBJ databases">
        <title>Complete genome sequence of Paludibaculum fermentans P105T, a facultatively anaerobic acidobacterium capable of dissimilatory Fe(III) reduction.</title>
        <authorList>
            <person name="Dedysh S.N."/>
            <person name="Beletsky A.V."/>
            <person name="Kulichevskaya I.S."/>
            <person name="Mardanov A.V."/>
            <person name="Ravin N.V."/>
        </authorList>
    </citation>
    <scope>NUCLEOTIDE SEQUENCE [LARGE SCALE GENOMIC DNA]</scope>
    <source>
        <strain evidence="4 5">P105</strain>
    </source>
</reference>
<keyword evidence="1 2" id="KW-0238">DNA-binding</keyword>